<keyword evidence="2" id="KW-0732">Signal</keyword>
<feature type="compositionally biased region" description="Low complexity" evidence="1">
    <location>
        <begin position="111"/>
        <end position="121"/>
    </location>
</feature>
<organism evidence="3 4">
    <name type="scientific">Kribbella deserti</name>
    <dbReference type="NCBI Taxonomy" id="1926257"/>
    <lineage>
        <taxon>Bacteria</taxon>
        <taxon>Bacillati</taxon>
        <taxon>Actinomycetota</taxon>
        <taxon>Actinomycetes</taxon>
        <taxon>Propionibacteriales</taxon>
        <taxon>Kribbellaceae</taxon>
        <taxon>Kribbella</taxon>
    </lineage>
</organism>
<evidence type="ECO:0000313" key="3">
    <source>
        <dbReference type="EMBL" id="MFC0625287.1"/>
    </source>
</evidence>
<dbReference type="InterPro" id="IPR011059">
    <property type="entry name" value="Metal-dep_hydrolase_composite"/>
</dbReference>
<protein>
    <submittedName>
        <fullName evidence="3">Uncharacterized protein</fullName>
    </submittedName>
</protein>
<dbReference type="RefSeq" id="WP_380047547.1">
    <property type="nucleotide sequence ID" value="NZ_JBHLTC010000018.1"/>
</dbReference>
<feature type="chain" id="PRO_5045848326" evidence="2">
    <location>
        <begin position="21"/>
        <end position="129"/>
    </location>
</feature>
<feature type="region of interest" description="Disordered" evidence="1">
    <location>
        <begin position="102"/>
        <end position="129"/>
    </location>
</feature>
<keyword evidence="4" id="KW-1185">Reference proteome</keyword>
<accession>A0ABV6QKW9</accession>
<gene>
    <name evidence="3" type="ORF">ACFFGN_14505</name>
</gene>
<proteinExistence type="predicted"/>
<dbReference type="SUPFAM" id="SSF51338">
    <property type="entry name" value="Composite domain of metallo-dependent hydrolases"/>
    <property type="match status" value="1"/>
</dbReference>
<comment type="caution">
    <text evidence="3">The sequence shown here is derived from an EMBL/GenBank/DDBJ whole genome shotgun (WGS) entry which is preliminary data.</text>
</comment>
<feature type="signal peptide" evidence="2">
    <location>
        <begin position="1"/>
        <end position="20"/>
    </location>
</feature>
<sequence length="129" mass="13146">MLTRRRALEVLALSATLLLGATVPLTVDRLGDEVEAAPAAQSDAGGFDGTGKVLIRKASMVLTMDPKLGQGRLGQLEKPDVLMTGDTVTAVGPNLSSTGARVIDGRGKIVSPAPTSTASSPTPRPPATT</sequence>
<dbReference type="EMBL" id="JBHLTC010000018">
    <property type="protein sequence ID" value="MFC0625287.1"/>
    <property type="molecule type" value="Genomic_DNA"/>
</dbReference>
<dbReference type="Proteomes" id="UP001589890">
    <property type="component" value="Unassembled WGS sequence"/>
</dbReference>
<reference evidence="3 4" key="1">
    <citation type="submission" date="2024-09" db="EMBL/GenBank/DDBJ databases">
        <authorList>
            <person name="Sun Q."/>
            <person name="Mori K."/>
        </authorList>
    </citation>
    <scope>NUCLEOTIDE SEQUENCE [LARGE SCALE GENOMIC DNA]</scope>
    <source>
        <strain evidence="3 4">CGMCC 1.15906</strain>
    </source>
</reference>
<name>A0ABV6QKW9_9ACTN</name>
<evidence type="ECO:0000256" key="1">
    <source>
        <dbReference type="SAM" id="MobiDB-lite"/>
    </source>
</evidence>
<dbReference type="Gene3D" id="2.30.40.10">
    <property type="entry name" value="Urease, subunit C, domain 1"/>
    <property type="match status" value="1"/>
</dbReference>
<evidence type="ECO:0000256" key="2">
    <source>
        <dbReference type="SAM" id="SignalP"/>
    </source>
</evidence>
<evidence type="ECO:0000313" key="4">
    <source>
        <dbReference type="Proteomes" id="UP001589890"/>
    </source>
</evidence>